<evidence type="ECO:0000256" key="19">
    <source>
        <dbReference type="PIRSR" id="PIRSR601382-2"/>
    </source>
</evidence>
<comment type="subcellular location">
    <subcellularLocation>
        <location evidence="2">Endoplasmic reticulum membrane</location>
        <topology evidence="2">Single-pass type II membrane protein</topology>
    </subcellularLocation>
</comment>
<evidence type="ECO:0000256" key="13">
    <source>
        <dbReference type="ARBA" id="ARBA00023157"/>
    </source>
</evidence>
<name>A0A9P0DEV3_9CUCU</name>
<dbReference type="PANTHER" id="PTHR11742:SF55">
    <property type="entry name" value="ENDOPLASMIC RETICULUM MANNOSYL-OLIGOSACCHARIDE 1,2-ALPHA-MANNOSIDASE"/>
    <property type="match status" value="1"/>
</dbReference>
<dbReference type="GO" id="GO:0005789">
    <property type="term" value="C:endoplasmic reticulum membrane"/>
    <property type="evidence" value="ECO:0007669"/>
    <property type="project" value="UniProtKB-SubCell"/>
</dbReference>
<dbReference type="OrthoDB" id="8118055at2759"/>
<evidence type="ECO:0000256" key="3">
    <source>
        <dbReference type="ARBA" id="ARBA00004922"/>
    </source>
</evidence>
<evidence type="ECO:0000256" key="16">
    <source>
        <dbReference type="ARBA" id="ARBA00048605"/>
    </source>
</evidence>
<feature type="binding site" evidence="19">
    <location>
        <position position="575"/>
    </location>
    <ligand>
        <name>Ca(2+)</name>
        <dbReference type="ChEBI" id="CHEBI:29108"/>
    </ligand>
</feature>
<evidence type="ECO:0000256" key="21">
    <source>
        <dbReference type="RuleBase" id="RU361193"/>
    </source>
</evidence>
<organism evidence="23 24">
    <name type="scientific">Ceutorhynchus assimilis</name>
    <name type="common">cabbage seed weevil</name>
    <dbReference type="NCBI Taxonomy" id="467358"/>
    <lineage>
        <taxon>Eukaryota</taxon>
        <taxon>Metazoa</taxon>
        <taxon>Ecdysozoa</taxon>
        <taxon>Arthropoda</taxon>
        <taxon>Hexapoda</taxon>
        <taxon>Insecta</taxon>
        <taxon>Pterygota</taxon>
        <taxon>Neoptera</taxon>
        <taxon>Endopterygota</taxon>
        <taxon>Coleoptera</taxon>
        <taxon>Polyphaga</taxon>
        <taxon>Cucujiformia</taxon>
        <taxon>Curculionidae</taxon>
        <taxon>Ceutorhynchinae</taxon>
        <taxon>Ceutorhynchus</taxon>
    </lineage>
</organism>
<comment type="similarity">
    <text evidence="4 21">Belongs to the glycosyl hydrolase 47 family.</text>
</comment>
<gene>
    <name evidence="23" type="ORF">CEUTPL_LOCUS11569</name>
</gene>
<dbReference type="InterPro" id="IPR050749">
    <property type="entry name" value="Glycosyl_Hydrolase_47"/>
</dbReference>
<keyword evidence="6 19" id="KW-0479">Metal-binding</keyword>
<evidence type="ECO:0000256" key="2">
    <source>
        <dbReference type="ARBA" id="ARBA00004648"/>
    </source>
</evidence>
<comment type="pathway">
    <text evidence="3">Protein modification; protein glycosylation.</text>
</comment>
<keyword evidence="8" id="KW-0256">Endoplasmic reticulum</keyword>
<evidence type="ECO:0000256" key="22">
    <source>
        <dbReference type="SAM" id="Phobius"/>
    </source>
</evidence>
<feature type="active site" evidence="18">
    <location>
        <position position="487"/>
    </location>
</feature>
<evidence type="ECO:0000256" key="10">
    <source>
        <dbReference type="ARBA" id="ARBA00022968"/>
    </source>
</evidence>
<evidence type="ECO:0000256" key="6">
    <source>
        <dbReference type="ARBA" id="ARBA00022723"/>
    </source>
</evidence>
<evidence type="ECO:0000256" key="7">
    <source>
        <dbReference type="ARBA" id="ARBA00022801"/>
    </source>
</evidence>
<dbReference type="EMBL" id="OU892282">
    <property type="protein sequence ID" value="CAH1133097.1"/>
    <property type="molecule type" value="Genomic_DNA"/>
</dbReference>
<evidence type="ECO:0000256" key="14">
    <source>
        <dbReference type="ARBA" id="ARBA00023295"/>
    </source>
</evidence>
<dbReference type="InterPro" id="IPR012341">
    <property type="entry name" value="6hp_glycosidase-like_sf"/>
</dbReference>
<proteinExistence type="inferred from homology"/>
<dbReference type="GO" id="GO:0005509">
    <property type="term" value="F:calcium ion binding"/>
    <property type="evidence" value="ECO:0007669"/>
    <property type="project" value="InterPro"/>
</dbReference>
<dbReference type="AlphaFoldDB" id="A0A9P0DEV3"/>
<reference evidence="23" key="1">
    <citation type="submission" date="2022-01" db="EMBL/GenBank/DDBJ databases">
        <authorList>
            <person name="King R."/>
        </authorList>
    </citation>
    <scope>NUCLEOTIDE SEQUENCE</scope>
</reference>
<comment type="catalytic activity">
    <reaction evidence="16">
        <text>N(4)-(alpha-D-Man-(1-&gt;2)-alpha-D-Man-(1-&gt;2)-alpha-D-Man-(1-&gt;3)-[alpha-D-Man-(1-&gt;2)-alpha-D-Man-(1-&gt;3)-[alpha-D-Man-(1-&gt;2)-alpha-D-Man-(1-&gt;6)]-alpha-D-Man-(1-&gt;6)]-beta-D-Man-(1-&gt;4)-beta-D-GlcNAc-(1-&gt;4)-beta-D-GlcNAc)-L-asparaginyl-[protein] (N-glucan mannose isomer 9A1,2,3B1,2,3) + 4 H2O = N(4)-(alpha-D-Man-(1-&gt;3)-[alpha-D-Man-(1-&gt;3)-[alpha-D-Man-(1-&gt;6)]-alpha-D-Man-(1-&gt;6)]-beta-D-Man-(1-&gt;4)-beta-D-GlcNAc-(1-&gt;4)-beta-D-GlcNAc)-L-asparaginyl-[protein] (N-glucan mannose isomer 5A1,2) + 4 beta-D-mannose</text>
        <dbReference type="Rhea" id="RHEA:56008"/>
        <dbReference type="Rhea" id="RHEA-COMP:14356"/>
        <dbReference type="Rhea" id="RHEA-COMP:14367"/>
        <dbReference type="ChEBI" id="CHEBI:15377"/>
        <dbReference type="ChEBI" id="CHEBI:28563"/>
        <dbReference type="ChEBI" id="CHEBI:59087"/>
        <dbReference type="ChEBI" id="CHEBI:139493"/>
        <dbReference type="EC" id="3.2.1.113"/>
    </reaction>
</comment>
<keyword evidence="7 21" id="KW-0378">Hydrolase</keyword>
<evidence type="ECO:0000256" key="9">
    <source>
        <dbReference type="ARBA" id="ARBA00022837"/>
    </source>
</evidence>
<evidence type="ECO:0000256" key="12">
    <source>
        <dbReference type="ARBA" id="ARBA00023136"/>
    </source>
</evidence>
<keyword evidence="11 22" id="KW-1133">Transmembrane helix</keyword>
<evidence type="ECO:0000256" key="4">
    <source>
        <dbReference type="ARBA" id="ARBA00007658"/>
    </source>
</evidence>
<dbReference type="EC" id="3.2.1.-" evidence="21"/>
<feature type="disulfide bond" evidence="20">
    <location>
        <begin position="416"/>
        <end position="445"/>
    </location>
</feature>
<evidence type="ECO:0000256" key="20">
    <source>
        <dbReference type="PIRSR" id="PIRSR601382-3"/>
    </source>
</evidence>
<dbReference type="SUPFAM" id="SSF48225">
    <property type="entry name" value="Seven-hairpin glycosidases"/>
    <property type="match status" value="1"/>
</dbReference>
<comment type="function">
    <text evidence="17">Involved in glycoprotein quality control targeting of misfolded glycoproteins for degradation. It primarily trims a single alpha-1,2-linked mannose residue from Man(9)GlcNAc(2) to produce Man(8)GlcNAc(2), but at high enzyme concentrations, as found in the ER quality control compartment (ERQC), it further trims the carbohydrates to Man(5-6)GlcNAc(2).</text>
</comment>
<keyword evidence="12 22" id="KW-0472">Membrane</keyword>
<dbReference type="GO" id="GO:0005975">
    <property type="term" value="P:carbohydrate metabolic process"/>
    <property type="evidence" value="ECO:0007669"/>
    <property type="project" value="InterPro"/>
</dbReference>
<evidence type="ECO:0000256" key="15">
    <source>
        <dbReference type="ARBA" id="ARBA00047669"/>
    </source>
</evidence>
<dbReference type="GO" id="GO:0004571">
    <property type="term" value="F:mannosyl-oligosaccharide 1,2-alpha-mannosidase activity"/>
    <property type="evidence" value="ECO:0007669"/>
    <property type="project" value="UniProtKB-EC"/>
</dbReference>
<dbReference type="GO" id="GO:0034976">
    <property type="term" value="P:response to endoplasmic reticulum stress"/>
    <property type="evidence" value="ECO:0007669"/>
    <property type="project" value="UniProtKB-ARBA"/>
</dbReference>
<evidence type="ECO:0000256" key="11">
    <source>
        <dbReference type="ARBA" id="ARBA00022989"/>
    </source>
</evidence>
<keyword evidence="9 19" id="KW-0106">Calcium</keyword>
<feature type="active site" description="Proton donor" evidence="18">
    <location>
        <position position="218"/>
    </location>
</feature>
<feature type="active site" description="Proton donor" evidence="18">
    <location>
        <position position="459"/>
    </location>
</feature>
<dbReference type="PANTHER" id="PTHR11742">
    <property type="entry name" value="MANNOSYL-OLIGOSACCHARIDE ALPHA-1,2-MANNOSIDASE-RELATED"/>
    <property type="match status" value="1"/>
</dbReference>
<keyword evidence="10" id="KW-0735">Signal-anchor</keyword>
<dbReference type="Proteomes" id="UP001152799">
    <property type="component" value="Chromosome 6"/>
</dbReference>
<dbReference type="Gene3D" id="1.50.10.10">
    <property type="match status" value="1"/>
</dbReference>
<feature type="active site" evidence="18">
    <location>
        <position position="350"/>
    </location>
</feature>
<dbReference type="GO" id="GO:0010498">
    <property type="term" value="P:proteasomal protein catabolic process"/>
    <property type="evidence" value="ECO:0007669"/>
    <property type="project" value="UniProtKB-ARBA"/>
</dbReference>
<dbReference type="PRINTS" id="PR00747">
    <property type="entry name" value="GLYHDRLASE47"/>
</dbReference>
<keyword evidence="5 22" id="KW-0812">Transmembrane</keyword>
<evidence type="ECO:0000256" key="1">
    <source>
        <dbReference type="ARBA" id="ARBA00001913"/>
    </source>
</evidence>
<keyword evidence="24" id="KW-1185">Reference proteome</keyword>
<evidence type="ECO:0000313" key="23">
    <source>
        <dbReference type="EMBL" id="CAH1133097.1"/>
    </source>
</evidence>
<keyword evidence="14 21" id="KW-0326">Glycosidase</keyword>
<comment type="catalytic activity">
    <reaction evidence="15">
        <text>N(4)-(alpha-D-Man-(1-&gt;2)-alpha-D-Man-(1-&gt;2)-alpha-D-Man-(1-&gt;3)-[alpha-D-Man-(1-&gt;3)-[alpha-D-Man-(1-&gt;2)-alpha-D-Man-(1-&gt;6)]-alpha-D-Man-(1-&gt;6)]-beta-D-Man-(1-&gt;4)-beta-D-GlcNAc-(1-&gt;4)-beta-D-GlcNAc)-L-asparaginyl-[protein] (N-glucan mannose isomer 8A1,2,3B1,3) + 3 H2O = N(4)-(alpha-D-Man-(1-&gt;3)-[alpha-D-Man-(1-&gt;3)-[alpha-D-Man-(1-&gt;6)]-alpha-D-Man-(1-&gt;6)]-beta-D-Man-(1-&gt;4)-beta-D-GlcNAc-(1-&gt;4)-beta-D-GlcNAc)-L-asparaginyl-[protein] (N-glucan mannose isomer 5A1,2) + 3 beta-D-mannose</text>
        <dbReference type="Rhea" id="RHEA:56028"/>
        <dbReference type="Rhea" id="RHEA-COMP:14358"/>
        <dbReference type="Rhea" id="RHEA-COMP:14367"/>
        <dbReference type="ChEBI" id="CHEBI:15377"/>
        <dbReference type="ChEBI" id="CHEBI:28563"/>
        <dbReference type="ChEBI" id="CHEBI:59087"/>
        <dbReference type="ChEBI" id="CHEBI:60628"/>
        <dbReference type="EC" id="3.2.1.113"/>
    </reaction>
</comment>
<evidence type="ECO:0000256" key="8">
    <source>
        <dbReference type="ARBA" id="ARBA00022824"/>
    </source>
</evidence>
<dbReference type="InterPro" id="IPR001382">
    <property type="entry name" value="Glyco_hydro_47"/>
</dbReference>
<dbReference type="FunFam" id="1.50.10.10:FF:000010">
    <property type="entry name" value="alpha-1,2-Mannosidase"/>
    <property type="match status" value="1"/>
</dbReference>
<sequence length="587" mass="67708">MFGRGDHISLNLSEDKVPLKKKPLKLRRQWNQLSKCQKTLIYMSSLILFVTMFYLISMEPKEAVISVDTTLRNSEKNTLGNIRNDPRDVVENGVELNNDNQVLEDPEGANMNNKVDNEQVVEPPKNIITFPDPTTLRQKAVVKAFKHAWKGYRQFAWGHDHLKPISEGYHDWFGLGLTIIDSLDTMYIMNLKDEYNEARNWVEKHLNFDINRDVNLFEITIRVLGGLLSIYHFTKDEVYLKKATDLADRLLPCFESESGIPYSDINLFTRKAHAPKWSPDSSTSEVTTIQLEFRYLSWLTENPKYENVVTKVSQLVHRLEKTDGLVPIFINANTGQFRVYSTITLGARGDSYYEYLLKQWIQSDKTLEYLKNDYVESISGVEKHLAKRTVPNGFLFVGELLGGAKDFKPKMDHLTCYLPGTLALGVHNGLPDSHMKLAEDLMTTCYQTYAQQPTFLAPEITYFNIQGENSNDIYVKSNDAHNLLRPEFLESLWYMYQLTGNTTYQDWGWQIFQGFENYTRVVNGYTSIGNVKNTANVRPKDMMESFFLSETLKYLYLLFSDDPKLLDIDKFVINTEAHPFPIGKANL</sequence>
<protein>
    <recommendedName>
        <fullName evidence="21">alpha-1,2-Mannosidase</fullName>
        <ecNumber evidence="21">3.2.1.-</ecNumber>
    </recommendedName>
</protein>
<dbReference type="InterPro" id="IPR036026">
    <property type="entry name" value="Seven-hairpin_glycosidases"/>
</dbReference>
<evidence type="ECO:0000256" key="17">
    <source>
        <dbReference type="ARBA" id="ARBA00053655"/>
    </source>
</evidence>
<comment type="cofactor">
    <cofactor evidence="1 19">
        <name>Ca(2+)</name>
        <dbReference type="ChEBI" id="CHEBI:29108"/>
    </cofactor>
</comment>
<keyword evidence="13 20" id="KW-1015">Disulfide bond</keyword>
<evidence type="ECO:0000256" key="5">
    <source>
        <dbReference type="ARBA" id="ARBA00022692"/>
    </source>
</evidence>
<evidence type="ECO:0000313" key="24">
    <source>
        <dbReference type="Proteomes" id="UP001152799"/>
    </source>
</evidence>
<accession>A0A9P0DEV3</accession>
<dbReference type="Pfam" id="PF01532">
    <property type="entry name" value="Glyco_hydro_47"/>
    <property type="match status" value="1"/>
</dbReference>
<evidence type="ECO:0000256" key="18">
    <source>
        <dbReference type="PIRSR" id="PIRSR601382-1"/>
    </source>
</evidence>
<feature type="transmembrane region" description="Helical" evidence="22">
    <location>
        <begin position="39"/>
        <end position="56"/>
    </location>
</feature>